<evidence type="ECO:0000313" key="1">
    <source>
        <dbReference type="EMBL" id="RMI84623.1"/>
    </source>
</evidence>
<comment type="caution">
    <text evidence="1">The sequence shown here is derived from an EMBL/GenBank/DDBJ whole genome shotgun (WGS) entry which is preliminary data.</text>
</comment>
<gene>
    <name evidence="1" type="ORF">D9V42_09955</name>
</gene>
<dbReference type="Gene3D" id="3.40.630.100">
    <property type="entry name" value="Poly-gamma-glutamate hydrolase, zinc-binding motif"/>
    <property type="match status" value="1"/>
</dbReference>
<dbReference type="InterPro" id="IPR038128">
    <property type="entry name" value="Gamma_PGA_hydro_sf"/>
</dbReference>
<protein>
    <recommendedName>
        <fullName evidence="3">Replication protein</fullName>
    </recommendedName>
</protein>
<dbReference type="InterPro" id="IPR008585">
    <property type="entry name" value="Gamma_PGA_hydro"/>
</dbReference>
<evidence type="ECO:0000313" key="2">
    <source>
        <dbReference type="Proteomes" id="UP000269505"/>
    </source>
</evidence>
<dbReference type="AlphaFoldDB" id="A0AAQ0MES9"/>
<dbReference type="Proteomes" id="UP000269505">
    <property type="component" value="Unassembled WGS sequence"/>
</dbReference>
<dbReference type="RefSeq" id="WP_122064777.1">
    <property type="nucleotide sequence ID" value="NZ_CP075500.1"/>
</dbReference>
<keyword evidence="2" id="KW-1185">Reference proteome</keyword>
<organism evidence="1 2">
    <name type="scientific">Staphylococcus pseudoxylosus</name>
    <dbReference type="NCBI Taxonomy" id="2282419"/>
    <lineage>
        <taxon>Bacteria</taxon>
        <taxon>Bacillati</taxon>
        <taxon>Bacillota</taxon>
        <taxon>Bacilli</taxon>
        <taxon>Bacillales</taxon>
        <taxon>Staphylococcaceae</taxon>
        <taxon>Staphylococcus</taxon>
    </lineage>
</organism>
<dbReference type="EMBL" id="RCVN01000010">
    <property type="protein sequence ID" value="RMI84623.1"/>
    <property type="molecule type" value="Genomic_DNA"/>
</dbReference>
<name>A0AAQ0MES9_9STAP</name>
<proteinExistence type="predicted"/>
<evidence type="ECO:0008006" key="3">
    <source>
        <dbReference type="Google" id="ProtNLM"/>
    </source>
</evidence>
<dbReference type="GeneID" id="82528238"/>
<reference evidence="1 2" key="1">
    <citation type="submission" date="2018-10" db="EMBL/GenBank/DDBJ databases">
        <title>Staphylococcus pseudoxylosus sp. nov., isolated from bovine mastitis.</title>
        <authorList>
            <person name="Macfadyen A.C."/>
            <person name="Leroy S."/>
            <person name="Harrison E.M."/>
            <person name="Parkhill J."/>
            <person name="Holmes M.A."/>
            <person name="Paterson G.K."/>
        </authorList>
    </citation>
    <scope>NUCLEOTIDE SEQUENCE [LARGE SCALE GENOMIC DNA]</scope>
    <source>
        <strain evidence="1 2">S04009</strain>
    </source>
</reference>
<accession>A0AAQ0MES9</accession>
<sequence length="208" mass="23562">MADKYNSMSELEAETIENKDWEVVTRDLDSQVIITAIHGGGIEPGTTEIADLTAQKGEYDYFSFKGTKSKGNEDLHVTSRNYDQSVLMEMIKNKTYAVAIHGCEGDEDIVYIGGKDQKLIHEMTRQFEQLNISVEQAPEHISGAHDDNIINCCKTGAGVQLELTPGLRKMCFDNQKYNKKSREDQHNWSRFMDEFTTTIVKSIQNIQS</sequence>
<dbReference type="Pfam" id="PF05908">
    <property type="entry name" value="Gamma_PGA_hydro"/>
    <property type="match status" value="1"/>
</dbReference>